<dbReference type="RefSeq" id="WP_204826352.1">
    <property type="nucleotide sequence ID" value="NZ_JBHUGF010000001.1"/>
</dbReference>
<name>A0ABW4UN06_9BACL</name>
<keyword evidence="2" id="KW-1185">Reference proteome</keyword>
<organism evidence="1 2">
    <name type="scientific">Paenibacillus nicotianae</name>
    <dbReference type="NCBI Taxonomy" id="1526551"/>
    <lineage>
        <taxon>Bacteria</taxon>
        <taxon>Bacillati</taxon>
        <taxon>Bacillota</taxon>
        <taxon>Bacilli</taxon>
        <taxon>Bacillales</taxon>
        <taxon>Paenibacillaceae</taxon>
        <taxon>Paenibacillus</taxon>
    </lineage>
</organism>
<accession>A0ABW4UN06</accession>
<comment type="caution">
    <text evidence="1">The sequence shown here is derived from an EMBL/GenBank/DDBJ whole genome shotgun (WGS) entry which is preliminary data.</text>
</comment>
<proteinExistence type="predicted"/>
<sequence length="144" mass="16877">MIKVVGINNKDVHFNITYIEEVKTYNITTEFMSDECVNYRVEQSNMIWLNHEGAIAEIESIYPKIVQKECCYFAKQVKFLSGSPRLHIISIADDFCIQHAQNKFTMWFAKEKIIDVHLQSENIDFYIGKDELLGIHCRKIKVII</sequence>
<reference evidence="2" key="1">
    <citation type="journal article" date="2019" name="Int. J. Syst. Evol. Microbiol.">
        <title>The Global Catalogue of Microorganisms (GCM) 10K type strain sequencing project: providing services to taxonomists for standard genome sequencing and annotation.</title>
        <authorList>
            <consortium name="The Broad Institute Genomics Platform"/>
            <consortium name="The Broad Institute Genome Sequencing Center for Infectious Disease"/>
            <person name="Wu L."/>
            <person name="Ma J."/>
        </authorList>
    </citation>
    <scope>NUCLEOTIDE SEQUENCE [LARGE SCALE GENOMIC DNA]</scope>
    <source>
        <strain evidence="2">CGMCC 1.15067</strain>
    </source>
</reference>
<dbReference type="EMBL" id="JBHUGF010000001">
    <property type="protein sequence ID" value="MFD1988359.1"/>
    <property type="molecule type" value="Genomic_DNA"/>
</dbReference>
<dbReference type="Proteomes" id="UP001597403">
    <property type="component" value="Unassembled WGS sequence"/>
</dbReference>
<gene>
    <name evidence="1" type="ORF">ACFSGI_00060</name>
</gene>
<evidence type="ECO:0000313" key="1">
    <source>
        <dbReference type="EMBL" id="MFD1988359.1"/>
    </source>
</evidence>
<protein>
    <submittedName>
        <fullName evidence="1">Uncharacterized protein</fullName>
    </submittedName>
</protein>
<evidence type="ECO:0000313" key="2">
    <source>
        <dbReference type="Proteomes" id="UP001597403"/>
    </source>
</evidence>